<dbReference type="Proteomes" id="UP000596742">
    <property type="component" value="Unassembled WGS sequence"/>
</dbReference>
<dbReference type="InterPro" id="IPR013783">
    <property type="entry name" value="Ig-like_fold"/>
</dbReference>
<evidence type="ECO:0000313" key="1">
    <source>
        <dbReference type="EMBL" id="VDI25824.1"/>
    </source>
</evidence>
<evidence type="ECO:0008006" key="3">
    <source>
        <dbReference type="Google" id="ProtNLM"/>
    </source>
</evidence>
<dbReference type="InterPro" id="IPR036179">
    <property type="entry name" value="Ig-like_dom_sf"/>
</dbReference>
<keyword evidence="2" id="KW-1185">Reference proteome</keyword>
<name>A0A8B6DXG4_MYTGA</name>
<protein>
    <recommendedName>
        <fullName evidence="3">Ig-like domain-containing protein</fullName>
    </recommendedName>
</protein>
<feature type="non-terminal residue" evidence="1">
    <location>
        <position position="118"/>
    </location>
</feature>
<evidence type="ECO:0000313" key="2">
    <source>
        <dbReference type="Proteomes" id="UP000596742"/>
    </source>
</evidence>
<dbReference type="EMBL" id="UYJE01004187">
    <property type="protein sequence ID" value="VDI25824.1"/>
    <property type="molecule type" value="Genomic_DNA"/>
</dbReference>
<comment type="caution">
    <text evidence="1">The sequence shown here is derived from an EMBL/GenBank/DDBJ whole genome shotgun (WGS) entry which is preliminary data.</text>
</comment>
<proteinExistence type="predicted"/>
<dbReference type="SUPFAM" id="SSF48726">
    <property type="entry name" value="Immunoglobulin"/>
    <property type="match status" value="1"/>
</dbReference>
<sequence length="118" mass="13294">MWTKDAEKVDTAKIRGTKMLITNASVTDEGLYVCTLEPNKIMSKYYLIVIEPVITIYVQKGGDQDLGKPVKTHAEWTHNGKPMKSTKSVLCIHEASVDNEGLYLCTFGLKRKKITFNL</sequence>
<organism evidence="1 2">
    <name type="scientific">Mytilus galloprovincialis</name>
    <name type="common">Mediterranean mussel</name>
    <dbReference type="NCBI Taxonomy" id="29158"/>
    <lineage>
        <taxon>Eukaryota</taxon>
        <taxon>Metazoa</taxon>
        <taxon>Spiralia</taxon>
        <taxon>Lophotrochozoa</taxon>
        <taxon>Mollusca</taxon>
        <taxon>Bivalvia</taxon>
        <taxon>Autobranchia</taxon>
        <taxon>Pteriomorphia</taxon>
        <taxon>Mytilida</taxon>
        <taxon>Mytiloidea</taxon>
        <taxon>Mytilidae</taxon>
        <taxon>Mytilinae</taxon>
        <taxon>Mytilus</taxon>
    </lineage>
</organism>
<reference evidence="1" key="1">
    <citation type="submission" date="2018-11" db="EMBL/GenBank/DDBJ databases">
        <authorList>
            <person name="Alioto T."/>
            <person name="Alioto T."/>
        </authorList>
    </citation>
    <scope>NUCLEOTIDE SEQUENCE</scope>
</reference>
<accession>A0A8B6DXG4</accession>
<dbReference type="AlphaFoldDB" id="A0A8B6DXG4"/>
<gene>
    <name evidence="1" type="ORF">MGAL_10B064810</name>
</gene>
<dbReference type="Gene3D" id="2.60.40.10">
    <property type="entry name" value="Immunoglobulins"/>
    <property type="match status" value="1"/>
</dbReference>